<sequence length="1057" mass="117691">MSVSIPPVIPSSEKEIFHSYGSGMVVKNSSGHLSKSHSGDKCGEFTGMLKTLAQDNVLLLSILHGVPEEEQDKLAELLVHVLWIASEVSPIEASQILSALLLLEMDRAIHKRNDVHTFMRGNGVVPKVFEGLLARVTSNEGGLEEQLLNCCNILREDGLASTLAGGESSLEENGGESRGEAPSPEFLLEGPHYFDGMTAVSSEDDGGILHNQDVHTPAIVEMAYHISNVVYASVCQWPWSLRQSLRCLLETVGARFRDDMHLEPTGSDMETLTVLQQNMMATIVVLRAVVPALLNTVPRLLPGVSCFDTHYILVQKRCTLLAKLSQKAAHGLLFSGPHEREMTAFNREMPALTQRWADVFLCVCHQTDPPTPCEEGDLVNRCSEAALQFFEFLDHHVVHLFHWVLQHKPLLEPTYCGRLLCLIRYAERRLGNAGHFTSISSLSGFTFPVTNDGSTSSRTPRPAFGLLSRLGHFRQLSDGHFGNNNVDNAPPEVIFDELLSYALRVLIDPEITKLHASFCGISGIASDGTVGIFVYLDLLSLYLAEYQAEEGIELERRCPNFFRYRKPFVINDGDSFAYLFLFIHLAVSAKGSKGFRLFVVASNSSRCCSWVWDAFRLLPSIYTAQCAHVFLLNPGDVHFLPSGREHSFGVTVCRQASELFSVLEELRLHLPLGCVEYQTLLLRGKEEHDQIFRKLFPPVLEVEPNNTGNNGCDTDVESMLHASPYVHIWPLALMWEVFVLIQSAIAPPEVSSVLTIADGVGSDVGARPLSSIPKHFLGQWCMNAVEFFYNFEGELLLHLEIEPKWLPKTILGSYGSIEALLRPVNHHERRFCCSWFAVTQARENEVEAYESCLMRVLFLASRRFYTRGGVCSNSVPSKNELWPNVVPSLRHTTLESLWRLLLYNLWNTFALLRQVSQARCPVTRLTGVVRDYLGRSSQQTSIVDRLHLLAGDEALLKMAANAVANFSAVGCGLLRLLVEMCAFVRKIDLAEIDSAVNKHDGADDARKNAMTDGVIRIIFRNEKLDDAEILVAYLIATQGAKLLPSVCNFYPPLSAET</sequence>
<dbReference type="PROSITE" id="PS50018">
    <property type="entry name" value="RAS_GTPASE_ACTIV_2"/>
    <property type="match status" value="1"/>
</dbReference>
<feature type="domain" description="Ras-GAP" evidence="1">
    <location>
        <begin position="88"/>
        <end position="330"/>
    </location>
</feature>
<dbReference type="EMBL" id="AHKC01009384">
    <property type="protein sequence ID" value="EKF33176.1"/>
    <property type="molecule type" value="Genomic_DNA"/>
</dbReference>
<protein>
    <recommendedName>
        <fullName evidence="1">Ras-GAP domain-containing protein</fullName>
    </recommendedName>
</protein>
<evidence type="ECO:0000259" key="1">
    <source>
        <dbReference type="PROSITE" id="PS50018"/>
    </source>
</evidence>
<accession>K2NE24</accession>
<dbReference type="OrthoDB" id="241661at2759"/>
<organism evidence="2 3">
    <name type="scientific">Trypanosoma cruzi marinkellei</name>
    <dbReference type="NCBI Taxonomy" id="85056"/>
    <lineage>
        <taxon>Eukaryota</taxon>
        <taxon>Discoba</taxon>
        <taxon>Euglenozoa</taxon>
        <taxon>Kinetoplastea</taxon>
        <taxon>Metakinetoplastina</taxon>
        <taxon>Trypanosomatida</taxon>
        <taxon>Trypanosomatidae</taxon>
        <taxon>Trypanosoma</taxon>
        <taxon>Schizotrypanum</taxon>
    </lineage>
</organism>
<dbReference type="Pfam" id="PF00616">
    <property type="entry name" value="RasGAP"/>
    <property type="match status" value="1"/>
</dbReference>
<keyword evidence="3" id="KW-1185">Reference proteome</keyword>
<proteinExistence type="predicted"/>
<dbReference type="SUPFAM" id="SSF48350">
    <property type="entry name" value="GTPase activation domain, GAP"/>
    <property type="match status" value="1"/>
</dbReference>
<dbReference type="InterPro" id="IPR008936">
    <property type="entry name" value="Rho_GTPase_activation_prot"/>
</dbReference>
<name>K2NE24_TRYCR</name>
<evidence type="ECO:0000313" key="3">
    <source>
        <dbReference type="Proteomes" id="UP000007350"/>
    </source>
</evidence>
<dbReference type="AlphaFoldDB" id="K2NE24"/>
<reference evidence="2 3" key="1">
    <citation type="journal article" date="2012" name="BMC Genomics">
        <title>Comparative genomic analysis of human infective Trypanosoma cruzi lineages with the bat-restricted subspecies T. cruzi marinkellei.</title>
        <authorList>
            <person name="Franzen O."/>
            <person name="Talavera-Lopez C."/>
            <person name="Ochaya S."/>
            <person name="Butler C.E."/>
            <person name="Messenger L.A."/>
            <person name="Lewis M.D."/>
            <person name="Llewellyn M.S."/>
            <person name="Marinkelle C.J."/>
            <person name="Tyler K.M."/>
            <person name="Miles M.A."/>
            <person name="Andersson B."/>
        </authorList>
    </citation>
    <scope>NUCLEOTIDE SEQUENCE [LARGE SCALE GENOMIC DNA]</scope>
    <source>
        <strain evidence="2 3">B7</strain>
    </source>
</reference>
<comment type="caution">
    <text evidence="2">The sequence shown here is derived from an EMBL/GenBank/DDBJ whole genome shotgun (WGS) entry which is preliminary data.</text>
</comment>
<dbReference type="InterPro" id="IPR001936">
    <property type="entry name" value="RasGAP_dom"/>
</dbReference>
<gene>
    <name evidence="2" type="ORF">MOQ_002962</name>
</gene>
<dbReference type="Gene3D" id="1.10.506.10">
    <property type="entry name" value="GTPase Activation - p120gap, domain 1"/>
    <property type="match status" value="1"/>
</dbReference>
<evidence type="ECO:0000313" key="2">
    <source>
        <dbReference type="EMBL" id="EKF33176.1"/>
    </source>
</evidence>
<dbReference type="Proteomes" id="UP000007350">
    <property type="component" value="Unassembled WGS sequence"/>
</dbReference>